<keyword evidence="1" id="KW-0732">Signal</keyword>
<name>A0ABV9QQM4_9GAMM</name>
<dbReference type="Proteomes" id="UP001595886">
    <property type="component" value="Unassembled WGS sequence"/>
</dbReference>
<evidence type="ECO:0000313" key="2">
    <source>
        <dbReference type="EMBL" id="MFC4819653.1"/>
    </source>
</evidence>
<reference evidence="3" key="1">
    <citation type="journal article" date="2019" name="Int. J. Syst. Evol. Microbiol.">
        <title>The Global Catalogue of Microorganisms (GCM) 10K type strain sequencing project: providing services to taxonomists for standard genome sequencing and annotation.</title>
        <authorList>
            <consortium name="The Broad Institute Genomics Platform"/>
            <consortium name="The Broad Institute Genome Sequencing Center for Infectious Disease"/>
            <person name="Wu L."/>
            <person name="Ma J."/>
        </authorList>
    </citation>
    <scope>NUCLEOTIDE SEQUENCE [LARGE SCALE GENOMIC DNA]</scope>
    <source>
        <strain evidence="3">CCUG 30340</strain>
    </source>
</reference>
<comment type="caution">
    <text evidence="2">The sequence shown here is derived from an EMBL/GenBank/DDBJ whole genome shotgun (WGS) entry which is preliminary data.</text>
</comment>
<evidence type="ECO:0000256" key="1">
    <source>
        <dbReference type="SAM" id="SignalP"/>
    </source>
</evidence>
<sequence length="130" mass="14450">MIPPLLAALGLATAGAPPPALSVTFPDRTNPNYYNVMTCRGALVRRTRLRVGRDGAPATKNGEVVFRCDGPMTTHVERIEREPTHYRDTDWAWRFESADGREILSGYGAKMLSPPRQGLGFYVREGYLDP</sequence>
<feature type="chain" id="PRO_5046320886" evidence="1">
    <location>
        <begin position="23"/>
        <end position="130"/>
    </location>
</feature>
<accession>A0ABV9QQM4</accession>
<evidence type="ECO:0000313" key="3">
    <source>
        <dbReference type="Proteomes" id="UP001595886"/>
    </source>
</evidence>
<proteinExistence type="predicted"/>
<keyword evidence="3" id="KW-1185">Reference proteome</keyword>
<dbReference type="EMBL" id="JBHSHD010000005">
    <property type="protein sequence ID" value="MFC4819653.1"/>
    <property type="molecule type" value="Genomic_DNA"/>
</dbReference>
<feature type="signal peptide" evidence="1">
    <location>
        <begin position="1"/>
        <end position="22"/>
    </location>
</feature>
<gene>
    <name evidence="2" type="ORF">ACFO6Q_04925</name>
</gene>
<dbReference type="RefSeq" id="WP_380019441.1">
    <property type="nucleotide sequence ID" value="NZ_JBHSHD010000005.1"/>
</dbReference>
<protein>
    <submittedName>
        <fullName evidence="2">Uncharacterized protein</fullName>
    </submittedName>
</protein>
<organism evidence="2 3">
    <name type="scientific">Dokdonella ginsengisoli</name>
    <dbReference type="NCBI Taxonomy" id="363846"/>
    <lineage>
        <taxon>Bacteria</taxon>
        <taxon>Pseudomonadati</taxon>
        <taxon>Pseudomonadota</taxon>
        <taxon>Gammaproteobacteria</taxon>
        <taxon>Lysobacterales</taxon>
        <taxon>Rhodanobacteraceae</taxon>
        <taxon>Dokdonella</taxon>
    </lineage>
</organism>